<evidence type="ECO:0000313" key="4">
    <source>
        <dbReference type="EnsemblProtists" id="EKX53175"/>
    </source>
</evidence>
<dbReference type="AlphaFoldDB" id="L1JY73"/>
<evidence type="ECO:0000313" key="3">
    <source>
        <dbReference type="EMBL" id="EKX53175.1"/>
    </source>
</evidence>
<evidence type="ECO:0000256" key="2">
    <source>
        <dbReference type="SAM" id="MobiDB-lite"/>
    </source>
</evidence>
<dbReference type="GeneID" id="17309973"/>
<name>L1JY73_GUITC</name>
<accession>L1JY73</accession>
<feature type="region of interest" description="Disordered" evidence="2">
    <location>
        <begin position="35"/>
        <end position="67"/>
    </location>
</feature>
<keyword evidence="5" id="KW-1185">Reference proteome</keyword>
<dbReference type="PaxDb" id="55529-EKX53175"/>
<keyword evidence="1" id="KW-0175">Coiled coil</keyword>
<feature type="coiled-coil region" evidence="1">
    <location>
        <begin position="120"/>
        <end position="147"/>
    </location>
</feature>
<proteinExistence type="predicted"/>
<gene>
    <name evidence="3" type="ORF">GUITHDRAFT_132939</name>
</gene>
<reference evidence="5" key="2">
    <citation type="submission" date="2012-11" db="EMBL/GenBank/DDBJ databases">
        <authorList>
            <person name="Kuo A."/>
            <person name="Curtis B.A."/>
            <person name="Tanifuji G."/>
            <person name="Burki F."/>
            <person name="Gruber A."/>
            <person name="Irimia M."/>
            <person name="Maruyama S."/>
            <person name="Arias M.C."/>
            <person name="Ball S.G."/>
            <person name="Gile G.H."/>
            <person name="Hirakawa Y."/>
            <person name="Hopkins J.F."/>
            <person name="Rensing S.A."/>
            <person name="Schmutz J."/>
            <person name="Symeonidi A."/>
            <person name="Elias M."/>
            <person name="Eveleigh R.J."/>
            <person name="Herman E.K."/>
            <person name="Klute M.J."/>
            <person name="Nakayama T."/>
            <person name="Obornik M."/>
            <person name="Reyes-Prieto A."/>
            <person name="Armbrust E.V."/>
            <person name="Aves S.J."/>
            <person name="Beiko R.G."/>
            <person name="Coutinho P."/>
            <person name="Dacks J.B."/>
            <person name="Durnford D.G."/>
            <person name="Fast N.M."/>
            <person name="Green B.R."/>
            <person name="Grisdale C."/>
            <person name="Hempe F."/>
            <person name="Henrissat B."/>
            <person name="Hoppner M.P."/>
            <person name="Ishida K.-I."/>
            <person name="Kim E."/>
            <person name="Koreny L."/>
            <person name="Kroth P.G."/>
            <person name="Liu Y."/>
            <person name="Malik S.-B."/>
            <person name="Maier U.G."/>
            <person name="McRose D."/>
            <person name="Mock T."/>
            <person name="Neilson J.A."/>
            <person name="Onodera N.T."/>
            <person name="Poole A.M."/>
            <person name="Pritham E.J."/>
            <person name="Richards T.A."/>
            <person name="Rocap G."/>
            <person name="Roy S.W."/>
            <person name="Sarai C."/>
            <person name="Schaack S."/>
            <person name="Shirato S."/>
            <person name="Slamovits C.H."/>
            <person name="Spencer D.F."/>
            <person name="Suzuki S."/>
            <person name="Worden A.Z."/>
            <person name="Zauner S."/>
            <person name="Barry K."/>
            <person name="Bell C."/>
            <person name="Bharti A.K."/>
            <person name="Crow J.A."/>
            <person name="Grimwood J."/>
            <person name="Kramer R."/>
            <person name="Lindquist E."/>
            <person name="Lucas S."/>
            <person name="Salamov A."/>
            <person name="McFadden G.I."/>
            <person name="Lane C.E."/>
            <person name="Keeling P.J."/>
            <person name="Gray M.W."/>
            <person name="Grigoriev I.V."/>
            <person name="Archibald J.M."/>
        </authorList>
    </citation>
    <scope>NUCLEOTIDE SEQUENCE</scope>
    <source>
        <strain evidence="5">CCMP2712</strain>
    </source>
</reference>
<sequence length="186" mass="22180">MEEGPSGRQGAWQDSVFQMELEANEELVQSFRQRMEEAEKSKAELEAELEKAKRESEETFQSMQNRLDQQEHENFVLRENALRLHRELDAIRSTFMEKQKEGDDEVNRLRNELRLARRHEEYLSKELERQKRNAESTQEEMTKYYQDQIEKLKLENIMMSESIDTMVTGRSIKSIFQEKLNEPGSD</sequence>
<reference evidence="4" key="3">
    <citation type="submission" date="2016-03" db="UniProtKB">
        <authorList>
            <consortium name="EnsemblProtists"/>
        </authorList>
    </citation>
    <scope>IDENTIFICATION</scope>
</reference>
<feature type="compositionally biased region" description="Basic and acidic residues" evidence="2">
    <location>
        <begin position="35"/>
        <end position="57"/>
    </location>
</feature>
<dbReference type="RefSeq" id="XP_005840155.1">
    <property type="nucleotide sequence ID" value="XM_005840098.1"/>
</dbReference>
<organism evidence="3">
    <name type="scientific">Guillardia theta (strain CCMP2712)</name>
    <name type="common">Cryptophyte</name>
    <dbReference type="NCBI Taxonomy" id="905079"/>
    <lineage>
        <taxon>Eukaryota</taxon>
        <taxon>Cryptophyceae</taxon>
        <taxon>Pyrenomonadales</taxon>
        <taxon>Geminigeraceae</taxon>
        <taxon>Guillardia</taxon>
    </lineage>
</organism>
<dbReference type="KEGG" id="gtt:GUITHDRAFT_132939"/>
<dbReference type="EMBL" id="JH992970">
    <property type="protein sequence ID" value="EKX53175.1"/>
    <property type="molecule type" value="Genomic_DNA"/>
</dbReference>
<evidence type="ECO:0000313" key="5">
    <source>
        <dbReference type="Proteomes" id="UP000011087"/>
    </source>
</evidence>
<dbReference type="Proteomes" id="UP000011087">
    <property type="component" value="Unassembled WGS sequence"/>
</dbReference>
<reference evidence="3 5" key="1">
    <citation type="journal article" date="2012" name="Nature">
        <title>Algal genomes reveal evolutionary mosaicism and the fate of nucleomorphs.</title>
        <authorList>
            <consortium name="DOE Joint Genome Institute"/>
            <person name="Curtis B.A."/>
            <person name="Tanifuji G."/>
            <person name="Burki F."/>
            <person name="Gruber A."/>
            <person name="Irimia M."/>
            <person name="Maruyama S."/>
            <person name="Arias M.C."/>
            <person name="Ball S.G."/>
            <person name="Gile G.H."/>
            <person name="Hirakawa Y."/>
            <person name="Hopkins J.F."/>
            <person name="Kuo A."/>
            <person name="Rensing S.A."/>
            <person name="Schmutz J."/>
            <person name="Symeonidi A."/>
            <person name="Elias M."/>
            <person name="Eveleigh R.J."/>
            <person name="Herman E.K."/>
            <person name="Klute M.J."/>
            <person name="Nakayama T."/>
            <person name="Obornik M."/>
            <person name="Reyes-Prieto A."/>
            <person name="Armbrust E.V."/>
            <person name="Aves S.J."/>
            <person name="Beiko R.G."/>
            <person name="Coutinho P."/>
            <person name="Dacks J.B."/>
            <person name="Durnford D.G."/>
            <person name="Fast N.M."/>
            <person name="Green B.R."/>
            <person name="Grisdale C.J."/>
            <person name="Hempel F."/>
            <person name="Henrissat B."/>
            <person name="Hoppner M.P."/>
            <person name="Ishida K."/>
            <person name="Kim E."/>
            <person name="Koreny L."/>
            <person name="Kroth P.G."/>
            <person name="Liu Y."/>
            <person name="Malik S.B."/>
            <person name="Maier U.G."/>
            <person name="McRose D."/>
            <person name="Mock T."/>
            <person name="Neilson J.A."/>
            <person name="Onodera N.T."/>
            <person name="Poole A.M."/>
            <person name="Pritham E.J."/>
            <person name="Richards T.A."/>
            <person name="Rocap G."/>
            <person name="Roy S.W."/>
            <person name="Sarai C."/>
            <person name="Schaack S."/>
            <person name="Shirato S."/>
            <person name="Slamovits C.H."/>
            <person name="Spencer D.F."/>
            <person name="Suzuki S."/>
            <person name="Worden A.Z."/>
            <person name="Zauner S."/>
            <person name="Barry K."/>
            <person name="Bell C."/>
            <person name="Bharti A.K."/>
            <person name="Crow J.A."/>
            <person name="Grimwood J."/>
            <person name="Kramer R."/>
            <person name="Lindquist E."/>
            <person name="Lucas S."/>
            <person name="Salamov A."/>
            <person name="McFadden G.I."/>
            <person name="Lane C.E."/>
            <person name="Keeling P.J."/>
            <person name="Gray M.W."/>
            <person name="Grigoriev I.V."/>
            <person name="Archibald J.M."/>
        </authorList>
    </citation>
    <scope>NUCLEOTIDE SEQUENCE</scope>
    <source>
        <strain evidence="3 5">CCMP2712</strain>
    </source>
</reference>
<protein>
    <submittedName>
        <fullName evidence="3 4">Uncharacterized protein</fullName>
    </submittedName>
</protein>
<dbReference type="EnsemblProtists" id="EKX53175">
    <property type="protein sequence ID" value="EKX53175"/>
    <property type="gene ID" value="GUITHDRAFT_132939"/>
</dbReference>
<dbReference type="HOGENOM" id="CLU_1457116_0_0_1"/>
<evidence type="ECO:0000256" key="1">
    <source>
        <dbReference type="SAM" id="Coils"/>
    </source>
</evidence>